<dbReference type="STRING" id="765257.A0A0C9YJ46"/>
<feature type="non-terminal residue" evidence="1">
    <location>
        <position position="101"/>
    </location>
</feature>
<reference evidence="2" key="2">
    <citation type="submission" date="2015-01" db="EMBL/GenBank/DDBJ databases">
        <title>Evolutionary Origins and Diversification of the Mycorrhizal Mutualists.</title>
        <authorList>
            <consortium name="DOE Joint Genome Institute"/>
            <consortium name="Mycorrhizal Genomics Consortium"/>
            <person name="Kohler A."/>
            <person name="Kuo A."/>
            <person name="Nagy L.G."/>
            <person name="Floudas D."/>
            <person name="Copeland A."/>
            <person name="Barry K.W."/>
            <person name="Cichocki N."/>
            <person name="Veneault-Fourrey C."/>
            <person name="LaButti K."/>
            <person name="Lindquist E.A."/>
            <person name="Lipzen A."/>
            <person name="Lundell T."/>
            <person name="Morin E."/>
            <person name="Murat C."/>
            <person name="Riley R."/>
            <person name="Ohm R."/>
            <person name="Sun H."/>
            <person name="Tunlid A."/>
            <person name="Henrissat B."/>
            <person name="Grigoriev I.V."/>
            <person name="Hibbett D.S."/>
            <person name="Martin F."/>
        </authorList>
    </citation>
    <scope>NUCLEOTIDE SEQUENCE [LARGE SCALE GENOMIC DNA]</scope>
    <source>
        <strain evidence="2">441</strain>
    </source>
</reference>
<dbReference type="EMBL" id="KN833971">
    <property type="protein sequence ID" value="KIK13829.1"/>
    <property type="molecule type" value="Genomic_DNA"/>
</dbReference>
<accession>A0A0C9YJ46</accession>
<dbReference type="Proteomes" id="UP000054018">
    <property type="component" value="Unassembled WGS sequence"/>
</dbReference>
<gene>
    <name evidence="1" type="ORF">PISMIDRAFT_38481</name>
</gene>
<proteinExistence type="predicted"/>
<sequence length="101" mass="11597">ITGEPNAKMQWAHYFCNVVTRYLVAIEGWPGRIPFMNLSTVSSALPDLEMLLRMWESGSMFWKLLNNEDYEALCRECDAKLNSGELVECTRRTCSDKGTKQ</sequence>
<evidence type="ECO:0000313" key="2">
    <source>
        <dbReference type="Proteomes" id="UP000054018"/>
    </source>
</evidence>
<keyword evidence="2" id="KW-1185">Reference proteome</keyword>
<evidence type="ECO:0000313" key="1">
    <source>
        <dbReference type="EMBL" id="KIK13829.1"/>
    </source>
</evidence>
<dbReference type="HOGENOM" id="CLU_158819_1_0_1"/>
<organism evidence="1 2">
    <name type="scientific">Pisolithus microcarpus 441</name>
    <dbReference type="NCBI Taxonomy" id="765257"/>
    <lineage>
        <taxon>Eukaryota</taxon>
        <taxon>Fungi</taxon>
        <taxon>Dikarya</taxon>
        <taxon>Basidiomycota</taxon>
        <taxon>Agaricomycotina</taxon>
        <taxon>Agaricomycetes</taxon>
        <taxon>Agaricomycetidae</taxon>
        <taxon>Boletales</taxon>
        <taxon>Sclerodermatineae</taxon>
        <taxon>Pisolithaceae</taxon>
        <taxon>Pisolithus</taxon>
    </lineage>
</organism>
<dbReference type="AlphaFoldDB" id="A0A0C9YJ46"/>
<protein>
    <submittedName>
        <fullName evidence="1">Uncharacterized protein</fullName>
    </submittedName>
</protein>
<name>A0A0C9YJ46_9AGAM</name>
<dbReference type="OrthoDB" id="2685026at2759"/>
<reference evidence="1 2" key="1">
    <citation type="submission" date="2014-04" db="EMBL/GenBank/DDBJ databases">
        <authorList>
            <consortium name="DOE Joint Genome Institute"/>
            <person name="Kuo A."/>
            <person name="Kohler A."/>
            <person name="Costa M.D."/>
            <person name="Nagy L.G."/>
            <person name="Floudas D."/>
            <person name="Copeland A."/>
            <person name="Barry K.W."/>
            <person name="Cichocki N."/>
            <person name="Veneault-Fourrey C."/>
            <person name="LaButti K."/>
            <person name="Lindquist E.A."/>
            <person name="Lipzen A."/>
            <person name="Lundell T."/>
            <person name="Morin E."/>
            <person name="Murat C."/>
            <person name="Sun H."/>
            <person name="Tunlid A."/>
            <person name="Henrissat B."/>
            <person name="Grigoriev I.V."/>
            <person name="Hibbett D.S."/>
            <person name="Martin F."/>
            <person name="Nordberg H.P."/>
            <person name="Cantor M.N."/>
            <person name="Hua S.X."/>
        </authorList>
    </citation>
    <scope>NUCLEOTIDE SEQUENCE [LARGE SCALE GENOMIC DNA]</scope>
    <source>
        <strain evidence="1 2">441</strain>
    </source>
</reference>
<feature type="non-terminal residue" evidence="1">
    <location>
        <position position="1"/>
    </location>
</feature>